<name>A0A7J7J775_BUGNE</name>
<dbReference type="AlphaFoldDB" id="A0A7J7J775"/>
<dbReference type="Gene3D" id="2.120.10.30">
    <property type="entry name" value="TolB, C-terminal domain"/>
    <property type="match status" value="2"/>
</dbReference>
<evidence type="ECO:0000313" key="1">
    <source>
        <dbReference type="EMBL" id="KAF6021516.1"/>
    </source>
</evidence>
<evidence type="ECO:0000313" key="2">
    <source>
        <dbReference type="Proteomes" id="UP000593567"/>
    </source>
</evidence>
<dbReference type="OrthoDB" id="423498at2759"/>
<dbReference type="Proteomes" id="UP000593567">
    <property type="component" value="Unassembled WGS sequence"/>
</dbReference>
<protein>
    <submittedName>
        <fullName evidence="1">Uncharacterized protein</fullName>
    </submittedName>
</protein>
<dbReference type="SUPFAM" id="SSF101898">
    <property type="entry name" value="NHL repeat"/>
    <property type="match status" value="1"/>
</dbReference>
<comment type="caution">
    <text evidence="1">The sequence shown here is derived from an EMBL/GenBank/DDBJ whole genome shotgun (WGS) entry which is preliminary data.</text>
</comment>
<dbReference type="InterPro" id="IPR011042">
    <property type="entry name" value="6-blade_b-propeller_TolB-like"/>
</dbReference>
<reference evidence="1" key="1">
    <citation type="submission" date="2020-06" db="EMBL/GenBank/DDBJ databases">
        <title>Draft genome of Bugula neritina, a colonial animal packing powerful symbionts and potential medicines.</title>
        <authorList>
            <person name="Rayko M."/>
        </authorList>
    </citation>
    <scope>NUCLEOTIDE SEQUENCE [LARGE SCALE GENOMIC DNA]</scope>
    <source>
        <strain evidence="1">Kwan_BN1</strain>
    </source>
</reference>
<proteinExistence type="predicted"/>
<dbReference type="PANTHER" id="PTHR13833:SF71">
    <property type="entry name" value="NHL DOMAIN-CONTAINING PROTEIN"/>
    <property type="match status" value="1"/>
</dbReference>
<gene>
    <name evidence="1" type="ORF">EB796_020175</name>
</gene>
<dbReference type="PANTHER" id="PTHR13833">
    <property type="match status" value="1"/>
</dbReference>
<dbReference type="EMBL" id="VXIV02003017">
    <property type="protein sequence ID" value="KAF6021516.1"/>
    <property type="molecule type" value="Genomic_DNA"/>
</dbReference>
<organism evidence="1 2">
    <name type="scientific">Bugula neritina</name>
    <name type="common">Brown bryozoan</name>
    <name type="synonym">Sertularia neritina</name>
    <dbReference type="NCBI Taxonomy" id="10212"/>
    <lineage>
        <taxon>Eukaryota</taxon>
        <taxon>Metazoa</taxon>
        <taxon>Spiralia</taxon>
        <taxon>Lophotrochozoa</taxon>
        <taxon>Bryozoa</taxon>
        <taxon>Gymnolaemata</taxon>
        <taxon>Cheilostomatida</taxon>
        <taxon>Flustrina</taxon>
        <taxon>Buguloidea</taxon>
        <taxon>Bugulidae</taxon>
        <taxon>Bugula</taxon>
    </lineage>
</organism>
<keyword evidence="2" id="KW-1185">Reference proteome</keyword>
<accession>A0A7J7J775</accession>
<sequence length="276" mass="31026">MLVAGNLTFKGYKQGSNFEARFGVVKGLITNPSDSAEIFVADYSYNCIRLIDRNLLKTSELIGKCDSKGHADGDPQTAQIGYPAELVKGMNQDIWFFDSFRPSLRRIYKETNSNQWQLVTVHQLESRVESFTLHPSTNDIYLIRSKDVSRIRNSKEEVVFGESGMHNDGMLSEASIHYPKHSLFLDNDVFLLSDTGNNVIRIVNLKSSTISSICVPRSPNNDIYRDGTPAECLLKSPGHLIHLPENNEVVATSDGVFFSLTYESEFIVVYAKFKVN</sequence>